<proteinExistence type="predicted"/>
<sequence>MQHIGTEESPSRRMNLLERIGVTPSSATAESQALRIAMGMNTTDTAQASTSSPFVGSINTHTHRDDASLWENNQNTMRGTHKKGISENITYSGYHGNATDESSKVDTWVGFYNPRKNGRRSLGP</sequence>
<evidence type="ECO:0000313" key="2">
    <source>
        <dbReference type="Proteomes" id="UP000826661"/>
    </source>
</evidence>
<dbReference type="Proteomes" id="UP000826661">
    <property type="component" value="Chromosome IV"/>
</dbReference>
<dbReference type="AlphaFoldDB" id="A0A8G0LKX6"/>
<accession>A0A8G0LKX6</accession>
<protein>
    <submittedName>
        <fullName evidence="1">Uncharacterized protein</fullName>
    </submittedName>
</protein>
<organism evidence="1 2">
    <name type="scientific">Trichoderma simmonsii</name>
    <dbReference type="NCBI Taxonomy" id="1491479"/>
    <lineage>
        <taxon>Eukaryota</taxon>
        <taxon>Fungi</taxon>
        <taxon>Dikarya</taxon>
        <taxon>Ascomycota</taxon>
        <taxon>Pezizomycotina</taxon>
        <taxon>Sordariomycetes</taxon>
        <taxon>Hypocreomycetidae</taxon>
        <taxon>Hypocreales</taxon>
        <taxon>Hypocreaceae</taxon>
        <taxon>Trichoderma</taxon>
    </lineage>
</organism>
<reference evidence="1 2" key="1">
    <citation type="journal article" date="2021" name="BMC Genomics">
        <title>Telomere-to-telomere genome assembly of asparaginase-producing Trichoderma simmonsii.</title>
        <authorList>
            <person name="Chung D."/>
            <person name="Kwon Y.M."/>
            <person name="Yang Y."/>
        </authorList>
    </citation>
    <scope>NUCLEOTIDE SEQUENCE [LARGE SCALE GENOMIC DNA]</scope>
    <source>
        <strain evidence="1 2">GH-Sj1</strain>
    </source>
</reference>
<keyword evidence="2" id="KW-1185">Reference proteome</keyword>
<name>A0A8G0LKX6_9HYPO</name>
<dbReference type="EMBL" id="CP075867">
    <property type="protein sequence ID" value="QYT01586.1"/>
    <property type="molecule type" value="Genomic_DNA"/>
</dbReference>
<gene>
    <name evidence="1" type="ORF">H0G86_008617</name>
</gene>
<evidence type="ECO:0000313" key="1">
    <source>
        <dbReference type="EMBL" id="QYT01586.1"/>
    </source>
</evidence>